<dbReference type="SMART" id="SM00233">
    <property type="entry name" value="PH"/>
    <property type="match status" value="2"/>
</dbReference>
<feature type="domain" description="PH" evidence="9">
    <location>
        <begin position="1012"/>
        <end position="1138"/>
    </location>
</feature>
<sequence length="1535" mass="174721">MISLPTLTKDSILDNLKRRFKAELVYTYVGDIVISVNPFKNTGCVGKGIRAKYKGGARTHLPPHIYALVDQTYNTMVRDNRSQSILISGESGAGKTEAMKICLTFIAEASQIKGQRVADEVAPRLMMTNPIMEGFGNAKTVRNNNSSRFGKHFDIQFSSNGVILGAVTTVYLLEKPRICQHLEGERNYHIFYMLAKAPKPIRDLPSVALTKWENYFILNQKGTVAEVTTWNDEEEFADCHESLFKLGFSNDQRTELYVMLAACLSLGNIKFDAGKEGSEVKDTKLLSRCAEQLQVEPTMILDAITFKTMGGGKISTYKSPLDPLRANIARNSLVMHIYSLCFDWCVQVINDYISVFNAAYCTGVLDIFGFENFATCNSFPQLCINFTNESLHNLFIEHVFKLEQEVYVREEVEWSFVSYEDNQHVIDLIAKRPLCILGLLDEGCTTGSGKDSSVLENCHSTFGSEAKNAKYKAYMKPKKASDKTFIVSHYAGEVIYTIEGFVEKNKDELSADIMALLEVHTRFDQLKQLAQNDSKKKEEAAAAKEAFKPGARRGGGGGGGGGPGLKKKTVGKTFSESLSSLMEKLRSTEHHYIRCLKPNQTLKAGDWDNDFMLKQLAYSGTLEVTQIRKAGLNVRRPLKHFYQYYRICADDPASLRAGTVTKRCELLLKQLAVDPNKYRVGKTLLFLQNNDIIDRLDKVREHRILGLVITLQSFFRMLKYFVAYRKIRRAILRLQGFCKSWEIRRAYIDVRVSARLLQRHARTYLAHKKFQDMLEDLDLTKERKRAILLKILHPERYGKTRIGLSGKRRGRVLLKPGKVKSRDDDGKAEYMEMPKFQVSHEGWLSVRIGKLSKAVKYYVSLKQGTLTLFEDHESLDAVLSYNLAVCELQGYSSPAMRRDVNGLTDLPHLSTTASGKVKPTTSLTVVRKDELYAHKVRGFRAIGRRIKGTLWGSNSIVMEIEPDVQRSVELLATWGDKIEEAMHEAMLVDSYKMQVNLDGEEEDKPVNQKVATIIKEGYMRKRKTGNNKLQDLKRSWERRYCVLYNDGKLRYYESRDKAEEKGSLDLRFFALHEEDEDLEIDDEEEGEERQSLKLANQFFKIEKGKQFGLHSGQKAFFLASPERAVADEWIATLQTTLAILYQKSPIFSQDFLRVSLMDGTFTTMVMDEATRTRDVVRYMCKKHCLNNESEWGLIEQWDHPGLPGGTSERKLPNDELLLDQTVLAWEHAARKRYGLVSMVPQLAFQLVLRKQTSLLPHARTKKEQHLEFCQALADMREGRFTTGNKEEVFELAGLAIFKDLHVGIGDGGEAEDMKEIVLEEGQLTGQLHHYLPYHWFRSLEAKRSPVQKQTVADWDGAVVRAFNDLTRGALDEIHHDGADRFATPTRKIVAAFRMETEMNAVAATRMFIERVRLAPLCFSAQYVAEMWSVDKILKILVVINYGGLHIYRLGASPTLLSTFDFNTLVSWQSMNDMLIINIIYAAKGEVNKRREKLRFLTRESIQMRTLLSRYAEVVLADLVKKMKLEGAHGEATESY</sequence>
<dbReference type="InterPro" id="IPR036961">
    <property type="entry name" value="Kinesin_motor_dom_sf"/>
</dbReference>
<reference evidence="13" key="1">
    <citation type="journal article" date="2015" name="PLoS Genet.">
        <title>Genome Sequence and Transcriptome Analyses of Chrysochromulina tobin: Metabolic Tools for Enhanced Algal Fitness in the Prominent Order Prymnesiales (Haptophyceae).</title>
        <authorList>
            <person name="Hovde B.T."/>
            <person name="Deodato C.R."/>
            <person name="Hunsperger H.M."/>
            <person name="Ryken S.A."/>
            <person name="Yost W."/>
            <person name="Jha R.K."/>
            <person name="Patterson J."/>
            <person name="Monnat R.J. Jr."/>
            <person name="Barlow S.B."/>
            <person name="Starkenburg S.R."/>
            <person name="Cattolico R.A."/>
        </authorList>
    </citation>
    <scope>NUCLEOTIDE SEQUENCE</scope>
    <source>
        <strain evidence="13">CCMP291</strain>
    </source>
</reference>
<dbReference type="InterPro" id="IPR029071">
    <property type="entry name" value="Ubiquitin-like_domsf"/>
</dbReference>
<dbReference type="Gene3D" id="3.10.20.90">
    <property type="entry name" value="Phosphatidylinositol 3-kinase Catalytic Subunit, Chain A, domain 1"/>
    <property type="match status" value="1"/>
</dbReference>
<evidence type="ECO:0000256" key="1">
    <source>
        <dbReference type="ARBA" id="ARBA00022468"/>
    </source>
</evidence>
<dbReference type="Proteomes" id="UP000037460">
    <property type="component" value="Unassembled WGS sequence"/>
</dbReference>
<dbReference type="InterPro" id="IPR001849">
    <property type="entry name" value="PH_domain"/>
</dbReference>
<dbReference type="GO" id="GO:0003779">
    <property type="term" value="F:actin binding"/>
    <property type="evidence" value="ECO:0007669"/>
    <property type="project" value="UniProtKB-KW"/>
</dbReference>
<evidence type="ECO:0000256" key="6">
    <source>
        <dbReference type="ARBA" id="ARBA00023203"/>
    </source>
</evidence>
<dbReference type="InterPro" id="IPR001609">
    <property type="entry name" value="Myosin_head_motor_dom-like"/>
</dbReference>
<dbReference type="Gene3D" id="1.20.58.530">
    <property type="match status" value="1"/>
</dbReference>
<evidence type="ECO:0000259" key="9">
    <source>
        <dbReference type="PROSITE" id="PS50003"/>
    </source>
</evidence>
<evidence type="ECO:0000256" key="4">
    <source>
        <dbReference type="ARBA" id="ARBA00023123"/>
    </source>
</evidence>
<dbReference type="Gene3D" id="1.10.10.820">
    <property type="match status" value="1"/>
</dbReference>
<dbReference type="GO" id="GO:0005096">
    <property type="term" value="F:GTPase activator activity"/>
    <property type="evidence" value="ECO:0007669"/>
    <property type="project" value="UniProtKB-KW"/>
</dbReference>
<dbReference type="Gene3D" id="1.20.5.4820">
    <property type="match status" value="1"/>
</dbReference>
<dbReference type="SMART" id="SM00242">
    <property type="entry name" value="MYSc"/>
    <property type="match status" value="1"/>
</dbReference>
<feature type="region of interest" description="Disordered" evidence="8">
    <location>
        <begin position="534"/>
        <end position="569"/>
    </location>
</feature>
<dbReference type="GO" id="GO:0005524">
    <property type="term" value="F:ATP binding"/>
    <property type="evidence" value="ECO:0007669"/>
    <property type="project" value="UniProtKB-UniRule"/>
</dbReference>
<dbReference type="InterPro" id="IPR000159">
    <property type="entry name" value="RA_dom"/>
</dbReference>
<dbReference type="PRINTS" id="PR00193">
    <property type="entry name" value="MYOSINHEAVY"/>
</dbReference>
<evidence type="ECO:0000256" key="5">
    <source>
        <dbReference type="ARBA" id="ARBA00023175"/>
    </source>
</evidence>
<evidence type="ECO:0000259" key="10">
    <source>
        <dbReference type="PROSITE" id="PS50200"/>
    </source>
</evidence>
<dbReference type="Pfam" id="PF00169">
    <property type="entry name" value="PH"/>
    <property type="match status" value="1"/>
</dbReference>
<evidence type="ECO:0000256" key="2">
    <source>
        <dbReference type="ARBA" id="ARBA00022741"/>
    </source>
</evidence>
<keyword evidence="1" id="KW-0343">GTPase activation</keyword>
<feature type="domain" description="Ras-associating" evidence="10">
    <location>
        <begin position="1148"/>
        <end position="1253"/>
    </location>
</feature>
<dbReference type="SUPFAM" id="SSF54236">
    <property type="entry name" value="Ubiquitin-like"/>
    <property type="match status" value="1"/>
</dbReference>
<dbReference type="PROSITE" id="PS50200">
    <property type="entry name" value="RA"/>
    <property type="match status" value="1"/>
</dbReference>
<dbReference type="SMART" id="SM00015">
    <property type="entry name" value="IQ"/>
    <property type="match status" value="3"/>
</dbReference>
<dbReference type="GO" id="GO:0016459">
    <property type="term" value="C:myosin complex"/>
    <property type="evidence" value="ECO:0007669"/>
    <property type="project" value="UniProtKB-KW"/>
</dbReference>
<name>A0A0M0J5Q6_9EUKA</name>
<keyword evidence="5 7" id="KW-0505">Motor protein</keyword>
<feature type="binding site" evidence="7">
    <location>
        <begin position="89"/>
        <end position="96"/>
    </location>
    <ligand>
        <name>ATP</name>
        <dbReference type="ChEBI" id="CHEBI:30616"/>
    </ligand>
</feature>
<dbReference type="GO" id="GO:0007165">
    <property type="term" value="P:signal transduction"/>
    <property type="evidence" value="ECO:0007669"/>
    <property type="project" value="InterPro"/>
</dbReference>
<dbReference type="OrthoDB" id="10385826at2759"/>
<evidence type="ECO:0000313" key="13">
    <source>
        <dbReference type="Proteomes" id="UP000037460"/>
    </source>
</evidence>
<feature type="domain" description="Myosin motor" evidence="11">
    <location>
        <begin position="1"/>
        <end position="701"/>
    </location>
</feature>
<comment type="caution">
    <text evidence="12">The sequence shown here is derived from an EMBL/GenBank/DDBJ whole genome shotgun (WGS) entry which is preliminary data.</text>
</comment>
<evidence type="ECO:0000313" key="12">
    <source>
        <dbReference type="EMBL" id="KOO21662.1"/>
    </source>
</evidence>
<dbReference type="Pfam" id="PF21989">
    <property type="entry name" value="RA_2"/>
    <property type="match status" value="1"/>
</dbReference>
<evidence type="ECO:0000256" key="7">
    <source>
        <dbReference type="PROSITE-ProRule" id="PRU00782"/>
    </source>
</evidence>
<dbReference type="Gene3D" id="1.20.120.720">
    <property type="entry name" value="Myosin VI head, motor domain, U50 subdomain"/>
    <property type="match status" value="1"/>
</dbReference>
<evidence type="ECO:0000256" key="3">
    <source>
        <dbReference type="ARBA" id="ARBA00022840"/>
    </source>
</evidence>
<dbReference type="InterPro" id="IPR011993">
    <property type="entry name" value="PH-like_dom_sf"/>
</dbReference>
<evidence type="ECO:0000259" key="11">
    <source>
        <dbReference type="PROSITE" id="PS51456"/>
    </source>
</evidence>
<keyword evidence="13" id="KW-1185">Reference proteome</keyword>
<dbReference type="PANTHER" id="PTHR13140">
    <property type="entry name" value="MYOSIN"/>
    <property type="match status" value="1"/>
</dbReference>
<dbReference type="PROSITE" id="PS51456">
    <property type="entry name" value="MYOSIN_MOTOR"/>
    <property type="match status" value="1"/>
</dbReference>
<keyword evidence="4 7" id="KW-0518">Myosin</keyword>
<dbReference type="EMBL" id="JWZX01003344">
    <property type="protein sequence ID" value="KOO21662.1"/>
    <property type="molecule type" value="Genomic_DNA"/>
</dbReference>
<dbReference type="Pfam" id="PF00063">
    <property type="entry name" value="Myosin_head"/>
    <property type="match status" value="1"/>
</dbReference>
<dbReference type="InterPro" id="IPR000048">
    <property type="entry name" value="IQ_motif_EF-hand-BS"/>
</dbReference>
<dbReference type="Gene3D" id="2.30.29.30">
    <property type="entry name" value="Pleckstrin-homology domain (PH domain)/Phosphotyrosine-binding domain (PTB)"/>
    <property type="match status" value="1"/>
</dbReference>
<protein>
    <submittedName>
        <fullName evidence="12">Unconventional myosin-va</fullName>
    </submittedName>
</protein>
<evidence type="ECO:0000256" key="8">
    <source>
        <dbReference type="SAM" id="MobiDB-lite"/>
    </source>
</evidence>
<keyword evidence="6 7" id="KW-0009">Actin-binding</keyword>
<dbReference type="PROSITE" id="PS50003">
    <property type="entry name" value="PH_DOMAIN"/>
    <property type="match status" value="1"/>
</dbReference>
<dbReference type="Gene3D" id="3.40.850.10">
    <property type="entry name" value="Kinesin motor domain"/>
    <property type="match status" value="1"/>
</dbReference>
<accession>A0A0M0J5Q6</accession>
<keyword evidence="3 7" id="KW-0067">ATP-binding</keyword>
<comment type="similarity">
    <text evidence="7">Belongs to the TRAFAC class myosin-kinesin ATPase superfamily. Myosin family.</text>
</comment>
<dbReference type="CDD" id="cd00124">
    <property type="entry name" value="MYSc"/>
    <property type="match status" value="1"/>
</dbReference>
<gene>
    <name evidence="12" type="ORF">Ctob_000936</name>
</gene>
<organism evidence="12 13">
    <name type="scientific">Chrysochromulina tobinii</name>
    <dbReference type="NCBI Taxonomy" id="1460289"/>
    <lineage>
        <taxon>Eukaryota</taxon>
        <taxon>Haptista</taxon>
        <taxon>Haptophyta</taxon>
        <taxon>Prymnesiophyceae</taxon>
        <taxon>Prymnesiales</taxon>
        <taxon>Chrysochromulinaceae</taxon>
        <taxon>Chrysochromulina</taxon>
    </lineage>
</organism>
<feature type="region of interest" description="Actin-binding" evidence="7">
    <location>
        <begin position="578"/>
        <end position="600"/>
    </location>
</feature>
<dbReference type="SUPFAM" id="SSF50729">
    <property type="entry name" value="PH domain-like"/>
    <property type="match status" value="2"/>
</dbReference>
<dbReference type="SUPFAM" id="SSF52540">
    <property type="entry name" value="P-loop containing nucleoside triphosphate hydrolases"/>
    <property type="match status" value="1"/>
</dbReference>
<dbReference type="InterPro" id="IPR027417">
    <property type="entry name" value="P-loop_NTPase"/>
</dbReference>
<dbReference type="GO" id="GO:0003774">
    <property type="term" value="F:cytoskeletal motor activity"/>
    <property type="evidence" value="ECO:0007669"/>
    <property type="project" value="UniProtKB-UniRule"/>
</dbReference>
<proteinExistence type="inferred from homology"/>
<feature type="compositionally biased region" description="Basic and acidic residues" evidence="8">
    <location>
        <begin position="534"/>
        <end position="547"/>
    </location>
</feature>
<keyword evidence="2 7" id="KW-0547">Nucleotide-binding</keyword>
<feature type="compositionally biased region" description="Gly residues" evidence="8">
    <location>
        <begin position="552"/>
        <end position="564"/>
    </location>
</feature>